<accession>A0A4Z1JVN8</accession>
<organism evidence="1 2">
    <name type="scientific">Botrytis elliptica</name>
    <dbReference type="NCBI Taxonomy" id="278938"/>
    <lineage>
        <taxon>Eukaryota</taxon>
        <taxon>Fungi</taxon>
        <taxon>Dikarya</taxon>
        <taxon>Ascomycota</taxon>
        <taxon>Pezizomycotina</taxon>
        <taxon>Leotiomycetes</taxon>
        <taxon>Helotiales</taxon>
        <taxon>Sclerotiniaceae</taxon>
        <taxon>Botrytis</taxon>
    </lineage>
</organism>
<dbReference type="EMBL" id="PQXM01000103">
    <property type="protein sequence ID" value="TGO77516.1"/>
    <property type="molecule type" value="Genomic_DNA"/>
</dbReference>
<reference evidence="1 2" key="1">
    <citation type="submission" date="2017-12" db="EMBL/GenBank/DDBJ databases">
        <title>Comparative genomics of Botrytis spp.</title>
        <authorList>
            <person name="Valero-Jimenez C.A."/>
            <person name="Tapia P."/>
            <person name="Veloso J."/>
            <person name="Silva-Moreno E."/>
            <person name="Staats M."/>
            <person name="Valdes J.H."/>
            <person name="Van Kan J.A.L."/>
        </authorList>
    </citation>
    <scope>NUCLEOTIDE SEQUENCE [LARGE SCALE GENOMIC DNA]</scope>
    <source>
        <strain evidence="1 2">Be9601</strain>
    </source>
</reference>
<dbReference type="Proteomes" id="UP000297229">
    <property type="component" value="Unassembled WGS sequence"/>
</dbReference>
<dbReference type="InterPro" id="IPR029058">
    <property type="entry name" value="AB_hydrolase_fold"/>
</dbReference>
<dbReference type="SUPFAM" id="SSF53474">
    <property type="entry name" value="alpha/beta-Hydrolases"/>
    <property type="match status" value="1"/>
</dbReference>
<dbReference type="AlphaFoldDB" id="A0A4Z1JVN8"/>
<protein>
    <submittedName>
        <fullName evidence="1">Uncharacterized protein</fullName>
    </submittedName>
</protein>
<dbReference type="STRING" id="278938.A0A4Z1JVN8"/>
<proteinExistence type="predicted"/>
<name>A0A4Z1JVN8_9HELO</name>
<evidence type="ECO:0000313" key="1">
    <source>
        <dbReference type="EMBL" id="TGO77516.1"/>
    </source>
</evidence>
<dbReference type="Gene3D" id="3.40.50.1820">
    <property type="entry name" value="alpha/beta hydrolase"/>
    <property type="match status" value="1"/>
</dbReference>
<keyword evidence="2" id="KW-1185">Reference proteome</keyword>
<sequence>MPQVTLDYCIVQAAAANLSVDTKTFDLLLLHWAIFNFAAPQWPPVETEVNDGTLTASNVACTTAEDCLFMDIHVPANTTVKKLPVLQWTYGARANKSHTTPEGIYDLSNNSSLSPTITEIALPVLLTDQPSLTEEAPPMLPFVIQNKPTYEEEFYAGHYNWTGP</sequence>
<evidence type="ECO:0000313" key="2">
    <source>
        <dbReference type="Proteomes" id="UP000297229"/>
    </source>
</evidence>
<gene>
    <name evidence="1" type="ORF">BELL_0103g00110</name>
</gene>
<comment type="caution">
    <text evidence="1">The sequence shown here is derived from an EMBL/GenBank/DDBJ whole genome shotgun (WGS) entry which is preliminary data.</text>
</comment>
<dbReference type="OrthoDB" id="408631at2759"/>